<organism evidence="2 3">
    <name type="scientific">Natrialba aegyptia DSM 13077</name>
    <dbReference type="NCBI Taxonomy" id="1227491"/>
    <lineage>
        <taxon>Archaea</taxon>
        <taxon>Methanobacteriati</taxon>
        <taxon>Methanobacteriota</taxon>
        <taxon>Stenosarchaea group</taxon>
        <taxon>Halobacteria</taxon>
        <taxon>Halobacteriales</taxon>
        <taxon>Natrialbaceae</taxon>
        <taxon>Natrialba</taxon>
    </lineage>
</organism>
<sequence>MVDLTSDDESSPSQPESGPITRWFLLDGNRFVIAAGIAITFGVASLLLSLTHVALLSNTQPLFYVFSGLITGNMTLITVVVSINQLLLSRELQSPGELTSQIEETVDFRQEVEEVADTAAPAVPAGFLRLVVASARQETVRLDDAATGSDVLSEDVRDEISDVTDDLTIALERIEQHIDKSDTGIFDALSTTIESNFAREIYRLERARRTAGSDLPPAIDTAFEDLRNRLQEMDITRQYLKSVYLQVELSQLSRYLFYAGVPAIGVAIAVLFSLTGPTGPPFGSQVRLVVFPSAVAIGALPPALLFSYILRTATVTERTAAITPFTTGQK</sequence>
<feature type="transmembrane region" description="Helical" evidence="1">
    <location>
        <begin position="62"/>
        <end position="83"/>
    </location>
</feature>
<dbReference type="InterPro" id="IPR058278">
    <property type="entry name" value="DUF7972"/>
</dbReference>
<dbReference type="EMBL" id="AOIP01000008">
    <property type="protein sequence ID" value="ELZ10342.1"/>
    <property type="molecule type" value="Genomic_DNA"/>
</dbReference>
<dbReference type="Pfam" id="PF25927">
    <property type="entry name" value="DUF7972"/>
    <property type="match status" value="1"/>
</dbReference>
<dbReference type="RefSeq" id="WP_006663820.1">
    <property type="nucleotide sequence ID" value="NZ_AOIP01000008.1"/>
</dbReference>
<keyword evidence="1" id="KW-0812">Transmembrane</keyword>
<gene>
    <name evidence="2" type="ORF">C480_01340</name>
</gene>
<accession>M0BIP3</accession>
<keyword evidence="3" id="KW-1185">Reference proteome</keyword>
<proteinExistence type="predicted"/>
<reference evidence="2 3" key="1">
    <citation type="journal article" date="2014" name="PLoS Genet.">
        <title>Phylogenetically driven sequencing of extremely halophilic archaea reveals strategies for static and dynamic osmo-response.</title>
        <authorList>
            <person name="Becker E.A."/>
            <person name="Seitzer P.M."/>
            <person name="Tritt A."/>
            <person name="Larsen D."/>
            <person name="Krusor M."/>
            <person name="Yao A.I."/>
            <person name="Wu D."/>
            <person name="Madern D."/>
            <person name="Eisen J.A."/>
            <person name="Darling A.E."/>
            <person name="Facciotti M.T."/>
        </authorList>
    </citation>
    <scope>NUCLEOTIDE SEQUENCE [LARGE SCALE GENOMIC DNA]</scope>
    <source>
        <strain evidence="2 3">DSM 13077</strain>
    </source>
</reference>
<dbReference type="OrthoDB" id="265845at2157"/>
<protein>
    <submittedName>
        <fullName evidence="2">Uncharacterized protein</fullName>
    </submittedName>
</protein>
<keyword evidence="1" id="KW-0472">Membrane</keyword>
<dbReference type="Proteomes" id="UP000011591">
    <property type="component" value="Unassembled WGS sequence"/>
</dbReference>
<dbReference type="PATRIC" id="fig|1227491.4.peg.274"/>
<dbReference type="AlphaFoldDB" id="M0BIP3"/>
<feature type="transmembrane region" description="Helical" evidence="1">
    <location>
        <begin position="31"/>
        <end position="56"/>
    </location>
</feature>
<keyword evidence="1" id="KW-1133">Transmembrane helix</keyword>
<comment type="caution">
    <text evidence="2">The sequence shown here is derived from an EMBL/GenBank/DDBJ whole genome shotgun (WGS) entry which is preliminary data.</text>
</comment>
<evidence type="ECO:0000313" key="2">
    <source>
        <dbReference type="EMBL" id="ELZ10342.1"/>
    </source>
</evidence>
<name>M0BIP3_9EURY</name>
<feature type="transmembrane region" description="Helical" evidence="1">
    <location>
        <begin position="288"/>
        <end position="310"/>
    </location>
</feature>
<evidence type="ECO:0000256" key="1">
    <source>
        <dbReference type="SAM" id="Phobius"/>
    </source>
</evidence>
<feature type="transmembrane region" description="Helical" evidence="1">
    <location>
        <begin position="255"/>
        <end position="276"/>
    </location>
</feature>
<evidence type="ECO:0000313" key="3">
    <source>
        <dbReference type="Proteomes" id="UP000011591"/>
    </source>
</evidence>